<dbReference type="RefSeq" id="WP_002432996.1">
    <property type="nucleotide sequence ID" value="NZ_AP014956.1"/>
</dbReference>
<dbReference type="EMBL" id="SCHC01000001">
    <property type="protein sequence ID" value="TBW77550.1"/>
    <property type="molecule type" value="Genomic_DNA"/>
</dbReference>
<evidence type="ECO:0000313" key="6">
    <source>
        <dbReference type="Proteomes" id="UP000550736"/>
    </source>
</evidence>
<dbReference type="Proteomes" id="UP000291949">
    <property type="component" value="Unassembled WGS sequence"/>
</dbReference>
<evidence type="ECO:0000313" key="1">
    <source>
        <dbReference type="EMBL" id="NMK53463.1"/>
    </source>
</evidence>
<dbReference type="eggNOG" id="ENOG50306BB">
    <property type="taxonomic scope" value="Bacteria"/>
</dbReference>
<comment type="caution">
    <text evidence="3">The sequence shown here is derived from an EMBL/GenBank/DDBJ whole genome shotgun (WGS) entry which is preliminary data.</text>
</comment>
<evidence type="ECO:0000313" key="5">
    <source>
        <dbReference type="Proteomes" id="UP000538955"/>
    </source>
</evidence>
<protein>
    <submittedName>
        <fullName evidence="3">Uncharacterized protein</fullName>
    </submittedName>
</protein>
<sequence>MKISIEIIKEYLVLVNDMNPIHNDIVPGQLVCEIAFEELNIQWENYKIKYLKPIDIHDDIRFFVEDETIIKVSDDLYGVKLMVLKN</sequence>
<evidence type="ECO:0000313" key="4">
    <source>
        <dbReference type="Proteomes" id="UP000291949"/>
    </source>
</evidence>
<dbReference type="AlphaFoldDB" id="A0A0U1EG72"/>
<dbReference type="EMBL" id="JABBLX010000077">
    <property type="protein sequence ID" value="NMK98957.1"/>
    <property type="molecule type" value="Genomic_DNA"/>
</dbReference>
<reference evidence="3 4" key="1">
    <citation type="journal article" date="2019" name="Sci. Transl. Med.">
        <title>Quorum sensing between bacterial species on the skin protects against epidermal injury in atopic dermatitis.</title>
        <authorList>
            <person name="Williams M.R."/>
        </authorList>
    </citation>
    <scope>NUCLEOTIDE SEQUENCE [LARGE SCALE GENOMIC DNA]</scope>
    <source>
        <strain evidence="3 4">H8</strain>
    </source>
</reference>
<evidence type="ECO:0000313" key="2">
    <source>
        <dbReference type="EMBL" id="NMK98957.1"/>
    </source>
</evidence>
<dbReference type="Proteomes" id="UP000550736">
    <property type="component" value="Unassembled WGS sequence"/>
</dbReference>
<accession>A0A0U1EG72</accession>
<dbReference type="GeneID" id="93670389"/>
<name>A0A0U1EG72_STACP</name>
<organism evidence="3 4">
    <name type="scientific">Staphylococcus capitis</name>
    <dbReference type="NCBI Taxonomy" id="29388"/>
    <lineage>
        <taxon>Bacteria</taxon>
        <taxon>Bacillati</taxon>
        <taxon>Bacillota</taxon>
        <taxon>Bacilli</taxon>
        <taxon>Bacillales</taxon>
        <taxon>Staphylococcaceae</taxon>
        <taxon>Staphylococcus</taxon>
    </lineage>
</organism>
<dbReference type="EMBL" id="JABBMI010000002">
    <property type="protein sequence ID" value="NMK53463.1"/>
    <property type="molecule type" value="Genomic_DNA"/>
</dbReference>
<reference evidence="5 6" key="2">
    <citation type="submission" date="2020-04" db="EMBL/GenBank/DDBJ databases">
        <title>The Epidemiology and Molecular Characteristics of Linezolid-Resistant Staphylococcus capitis in Huashan Hospital, Shanghai.</title>
        <authorList>
            <person name="Ding L."/>
            <person name="Li P."/>
            <person name="Yang Y."/>
            <person name="Lin D."/>
            <person name="Xu X."/>
        </authorList>
    </citation>
    <scope>NUCLEOTIDE SEQUENCE [LARGE SCALE GENOMIC DNA]</scope>
    <source>
        <strain evidence="2 6">12-86</strain>
        <strain evidence="1 5">17-84</strain>
    </source>
</reference>
<dbReference type="Proteomes" id="UP000538955">
    <property type="component" value="Unassembled WGS sequence"/>
</dbReference>
<gene>
    <name evidence="3" type="ORF">EQ811_00315</name>
    <name evidence="2" type="ORF">HHM13_12940</name>
    <name evidence="1" type="ORF">HHM24_01695</name>
</gene>
<keyword evidence="5" id="KW-1185">Reference proteome</keyword>
<evidence type="ECO:0000313" key="3">
    <source>
        <dbReference type="EMBL" id="TBW77550.1"/>
    </source>
</evidence>
<proteinExistence type="predicted"/>